<keyword evidence="6 11" id="KW-0418">Kinase</keyword>
<dbReference type="Pfam" id="PF00512">
    <property type="entry name" value="HisKA"/>
    <property type="match status" value="1"/>
</dbReference>
<dbReference type="EMBL" id="VULZ01000010">
    <property type="protein sequence ID" value="MSS15335.1"/>
    <property type="molecule type" value="Genomic_DNA"/>
</dbReference>
<protein>
    <recommendedName>
        <fullName evidence="3">histidine kinase</fullName>
        <ecNumber evidence="3">2.7.13.3</ecNumber>
    </recommendedName>
</protein>
<keyword evidence="9" id="KW-0812">Transmembrane</keyword>
<evidence type="ECO:0000256" key="2">
    <source>
        <dbReference type="ARBA" id="ARBA00004370"/>
    </source>
</evidence>
<dbReference type="PANTHER" id="PTHR45453:SF1">
    <property type="entry name" value="PHOSPHATE REGULON SENSOR PROTEIN PHOR"/>
    <property type="match status" value="1"/>
</dbReference>
<keyword evidence="4" id="KW-0597">Phosphoprotein</keyword>
<dbReference type="Gene3D" id="3.30.565.10">
    <property type="entry name" value="Histidine kinase-like ATPase, C-terminal domain"/>
    <property type="match status" value="1"/>
</dbReference>
<evidence type="ECO:0000256" key="5">
    <source>
        <dbReference type="ARBA" id="ARBA00022679"/>
    </source>
</evidence>
<evidence type="ECO:0000256" key="9">
    <source>
        <dbReference type="SAM" id="Phobius"/>
    </source>
</evidence>
<evidence type="ECO:0000256" key="6">
    <source>
        <dbReference type="ARBA" id="ARBA00022777"/>
    </source>
</evidence>
<dbReference type="InterPro" id="IPR036890">
    <property type="entry name" value="HATPase_C_sf"/>
</dbReference>
<accession>A0A6L5X7G1</accession>
<dbReference type="GO" id="GO:0000155">
    <property type="term" value="F:phosphorelay sensor kinase activity"/>
    <property type="evidence" value="ECO:0007669"/>
    <property type="project" value="InterPro"/>
</dbReference>
<reference evidence="11 12" key="1">
    <citation type="submission" date="2019-08" db="EMBL/GenBank/DDBJ databases">
        <title>In-depth cultivation of the pig gut microbiome towards novel bacterial diversity and tailored functional studies.</title>
        <authorList>
            <person name="Wylensek D."/>
            <person name="Hitch T.C.A."/>
            <person name="Clavel T."/>
        </authorList>
    </citation>
    <scope>NUCLEOTIDE SEQUENCE [LARGE SCALE GENOMIC DNA]</scope>
    <source>
        <strain evidence="11 12">Oil+RF-744-WCA-WT-11</strain>
    </source>
</reference>
<gene>
    <name evidence="11" type="ORF">FYJ35_09855</name>
</gene>
<dbReference type="EC" id="2.7.13.3" evidence="3"/>
<evidence type="ECO:0000256" key="3">
    <source>
        <dbReference type="ARBA" id="ARBA00012438"/>
    </source>
</evidence>
<dbReference type="InterPro" id="IPR003661">
    <property type="entry name" value="HisK_dim/P_dom"/>
</dbReference>
<comment type="caution">
    <text evidence="11">The sequence shown here is derived from an EMBL/GenBank/DDBJ whole genome shotgun (WGS) entry which is preliminary data.</text>
</comment>
<dbReference type="InterPro" id="IPR036097">
    <property type="entry name" value="HisK_dim/P_sf"/>
</dbReference>
<dbReference type="Pfam" id="PF02518">
    <property type="entry name" value="HATPase_c"/>
    <property type="match status" value="1"/>
</dbReference>
<dbReference type="PRINTS" id="PR00344">
    <property type="entry name" value="BCTRLSENSOR"/>
</dbReference>
<evidence type="ECO:0000259" key="10">
    <source>
        <dbReference type="PROSITE" id="PS50109"/>
    </source>
</evidence>
<evidence type="ECO:0000313" key="12">
    <source>
        <dbReference type="Proteomes" id="UP000481852"/>
    </source>
</evidence>
<keyword evidence="12" id="KW-1185">Reference proteome</keyword>
<dbReference type="FunFam" id="3.30.565.10:FF:000006">
    <property type="entry name" value="Sensor histidine kinase WalK"/>
    <property type="match status" value="1"/>
</dbReference>
<dbReference type="SUPFAM" id="SSF47384">
    <property type="entry name" value="Homodimeric domain of signal transducing histidine kinase"/>
    <property type="match status" value="1"/>
</dbReference>
<evidence type="ECO:0000313" key="11">
    <source>
        <dbReference type="EMBL" id="MSS15335.1"/>
    </source>
</evidence>
<keyword evidence="9" id="KW-1133">Transmembrane helix</keyword>
<dbReference type="Proteomes" id="UP000481852">
    <property type="component" value="Unassembled WGS sequence"/>
</dbReference>
<organism evidence="11 12">
    <name type="scientific">Porcincola intestinalis</name>
    <dbReference type="NCBI Taxonomy" id="2606632"/>
    <lineage>
        <taxon>Bacteria</taxon>
        <taxon>Bacillati</taxon>
        <taxon>Bacillota</taxon>
        <taxon>Clostridia</taxon>
        <taxon>Lachnospirales</taxon>
        <taxon>Lachnospiraceae</taxon>
        <taxon>Porcincola</taxon>
    </lineage>
</organism>
<feature type="domain" description="Histidine kinase" evidence="10">
    <location>
        <begin position="228"/>
        <end position="439"/>
    </location>
</feature>
<keyword evidence="7" id="KW-0902">Two-component regulatory system</keyword>
<dbReference type="GO" id="GO:0016036">
    <property type="term" value="P:cellular response to phosphate starvation"/>
    <property type="evidence" value="ECO:0007669"/>
    <property type="project" value="TreeGrafter"/>
</dbReference>
<dbReference type="InterPro" id="IPR005467">
    <property type="entry name" value="His_kinase_dom"/>
</dbReference>
<dbReference type="FunFam" id="1.10.287.130:FF:000001">
    <property type="entry name" value="Two-component sensor histidine kinase"/>
    <property type="match status" value="1"/>
</dbReference>
<evidence type="ECO:0000256" key="7">
    <source>
        <dbReference type="ARBA" id="ARBA00023012"/>
    </source>
</evidence>
<feature type="transmembrane region" description="Helical" evidence="9">
    <location>
        <begin position="7"/>
        <end position="32"/>
    </location>
</feature>
<dbReference type="PANTHER" id="PTHR45453">
    <property type="entry name" value="PHOSPHATE REGULON SENSOR PROTEIN PHOR"/>
    <property type="match status" value="1"/>
</dbReference>
<dbReference type="InterPro" id="IPR050351">
    <property type="entry name" value="BphY/WalK/GraS-like"/>
</dbReference>
<name>A0A6L5X7G1_9FIRM</name>
<evidence type="ECO:0000256" key="4">
    <source>
        <dbReference type="ARBA" id="ARBA00022553"/>
    </source>
</evidence>
<dbReference type="RefSeq" id="WP_154526068.1">
    <property type="nucleotide sequence ID" value="NZ_VULZ01000010.1"/>
</dbReference>
<dbReference type="PROSITE" id="PS50109">
    <property type="entry name" value="HIS_KIN"/>
    <property type="match status" value="1"/>
</dbReference>
<dbReference type="SMART" id="SM00387">
    <property type="entry name" value="HATPase_c"/>
    <property type="match status" value="1"/>
</dbReference>
<comment type="catalytic activity">
    <reaction evidence="1">
        <text>ATP + protein L-histidine = ADP + protein N-phospho-L-histidine.</text>
        <dbReference type="EC" id="2.7.13.3"/>
    </reaction>
</comment>
<dbReference type="GO" id="GO:0004721">
    <property type="term" value="F:phosphoprotein phosphatase activity"/>
    <property type="evidence" value="ECO:0007669"/>
    <property type="project" value="TreeGrafter"/>
</dbReference>
<proteinExistence type="predicted"/>
<evidence type="ECO:0000256" key="1">
    <source>
        <dbReference type="ARBA" id="ARBA00000085"/>
    </source>
</evidence>
<evidence type="ECO:0000256" key="8">
    <source>
        <dbReference type="ARBA" id="ARBA00023136"/>
    </source>
</evidence>
<comment type="subcellular location">
    <subcellularLocation>
        <location evidence="2">Membrane</location>
    </subcellularLocation>
</comment>
<keyword evidence="5" id="KW-0808">Transferase</keyword>
<dbReference type="CDD" id="cd00082">
    <property type="entry name" value="HisKA"/>
    <property type="match status" value="1"/>
</dbReference>
<dbReference type="GO" id="GO:0005886">
    <property type="term" value="C:plasma membrane"/>
    <property type="evidence" value="ECO:0007669"/>
    <property type="project" value="TreeGrafter"/>
</dbReference>
<sequence length="439" mass="48399">MKKKINASLLLISIIAIILTGLLGTIVTYQLFQSQLEADLASDADILRDSGLFDAPSKSSAARFSFGSDEIRITWIDKDGTVLYDNRTDASELPSHANRPEFREALEKGSGTTVRRSDTLNKSTFYYALLLPNQTVIRVAKVKSNMLSLFEAFLPGLLAIIALAILFSIALAHFLTKSLVSPIDTMAENIGSSMEPPYPELVPFANKIRAQHEDILKSAKMRQDFTANVSHELKTPLTAISGYAELIENGMASGSDVTRFAGEIQSNARRLLSLINDIIKLSQLDNFEDRQPFEKVDLDKIARCCVDNLQVSAGKNKVHLYYEGKPAMVLGREEMLSELVTNLCDNAIRYNYPGGYVKVSVYTEEGQSVLVVKDNGIGIPKEQQDRVFERFYRVDKSRSKKTGGTGLGLALVKHIVLLHNASLTLDSAPGVGTTITVRF</sequence>
<dbReference type="InterPro" id="IPR003594">
    <property type="entry name" value="HATPase_dom"/>
</dbReference>
<dbReference type="AlphaFoldDB" id="A0A6L5X7G1"/>
<dbReference type="SUPFAM" id="SSF55874">
    <property type="entry name" value="ATPase domain of HSP90 chaperone/DNA topoisomerase II/histidine kinase"/>
    <property type="match status" value="1"/>
</dbReference>
<dbReference type="CDD" id="cd00075">
    <property type="entry name" value="HATPase"/>
    <property type="match status" value="1"/>
</dbReference>
<keyword evidence="8 9" id="KW-0472">Membrane</keyword>
<feature type="transmembrane region" description="Helical" evidence="9">
    <location>
        <begin position="152"/>
        <end position="175"/>
    </location>
</feature>
<dbReference type="Gene3D" id="1.10.287.130">
    <property type="match status" value="1"/>
</dbReference>
<dbReference type="SMART" id="SM00388">
    <property type="entry name" value="HisKA"/>
    <property type="match status" value="1"/>
</dbReference>
<dbReference type="InterPro" id="IPR004358">
    <property type="entry name" value="Sig_transdc_His_kin-like_C"/>
</dbReference>